<organism evidence="1 2">
    <name type="scientific">Vulgatibacter incomptus</name>
    <dbReference type="NCBI Taxonomy" id="1391653"/>
    <lineage>
        <taxon>Bacteria</taxon>
        <taxon>Pseudomonadati</taxon>
        <taxon>Myxococcota</taxon>
        <taxon>Myxococcia</taxon>
        <taxon>Myxococcales</taxon>
        <taxon>Cystobacterineae</taxon>
        <taxon>Vulgatibacteraceae</taxon>
        <taxon>Vulgatibacter</taxon>
    </lineage>
</organism>
<gene>
    <name evidence="1" type="ORF">AKJ08_3601</name>
</gene>
<dbReference type="PATRIC" id="fig|1391653.3.peg.3758"/>
<dbReference type="Pfam" id="PF08843">
    <property type="entry name" value="AbiEii"/>
    <property type="match status" value="1"/>
</dbReference>
<dbReference type="KEGG" id="vin:AKJ08_3601"/>
<name>A0A0K1PJF5_9BACT</name>
<dbReference type="EMBL" id="CP012332">
    <property type="protein sequence ID" value="AKU93214.1"/>
    <property type="molecule type" value="Genomic_DNA"/>
</dbReference>
<evidence type="ECO:0000313" key="1">
    <source>
        <dbReference type="EMBL" id="AKU93214.1"/>
    </source>
</evidence>
<evidence type="ECO:0000313" key="2">
    <source>
        <dbReference type="Proteomes" id="UP000055590"/>
    </source>
</evidence>
<dbReference type="STRING" id="1391653.AKJ08_3601"/>
<protein>
    <recommendedName>
        <fullName evidence="3">Nucleotidyl transferase AbiEii/AbiGii toxin family protein</fullName>
    </recommendedName>
</protein>
<reference evidence="1 2" key="1">
    <citation type="submission" date="2015-08" db="EMBL/GenBank/DDBJ databases">
        <authorList>
            <person name="Babu N.S."/>
            <person name="Beckwith C.J."/>
            <person name="Beseler K.G."/>
            <person name="Brison A."/>
            <person name="Carone J.V."/>
            <person name="Caskin T.P."/>
            <person name="Diamond M."/>
            <person name="Durham M.E."/>
            <person name="Foxe J.M."/>
            <person name="Go M."/>
            <person name="Henderson B.A."/>
            <person name="Jones I.B."/>
            <person name="McGettigan J.A."/>
            <person name="Micheletti S.J."/>
            <person name="Nasrallah M.E."/>
            <person name="Ortiz D."/>
            <person name="Piller C.R."/>
            <person name="Privatt S.R."/>
            <person name="Schneider S.L."/>
            <person name="Sharp S."/>
            <person name="Smith T.C."/>
            <person name="Stanton J.D."/>
            <person name="Ullery H.E."/>
            <person name="Wilson R.J."/>
            <person name="Serrano M.G."/>
            <person name="Buck G."/>
            <person name="Lee V."/>
            <person name="Wang Y."/>
            <person name="Carvalho R."/>
            <person name="Voegtly L."/>
            <person name="Shi R."/>
            <person name="Duckworth R."/>
            <person name="Johnson A."/>
            <person name="Loviza R."/>
            <person name="Walstead R."/>
            <person name="Shah Z."/>
            <person name="Kiflezghi M."/>
            <person name="Wade K."/>
            <person name="Ball S.L."/>
            <person name="Bradley K.W."/>
            <person name="Asai D.J."/>
            <person name="Bowman C.A."/>
            <person name="Russell D.A."/>
            <person name="Pope W.H."/>
            <person name="Jacobs-Sera D."/>
            <person name="Hendrix R.W."/>
            <person name="Hatfull G.F."/>
        </authorList>
    </citation>
    <scope>NUCLEOTIDE SEQUENCE [LARGE SCALE GENOMIC DNA]</scope>
    <source>
        <strain evidence="1 2">DSM 27710</strain>
    </source>
</reference>
<evidence type="ECO:0008006" key="3">
    <source>
        <dbReference type="Google" id="ProtNLM"/>
    </source>
</evidence>
<dbReference type="OrthoDB" id="9808443at2"/>
<dbReference type="InterPro" id="IPR014942">
    <property type="entry name" value="AbiEii"/>
</dbReference>
<accession>A0A0K1PJF5</accession>
<sequence>MTREYRTAAAFKQALEQHLRLASASGTDFARRRQLLVFDRFLARVTQELDDAVMLKGGLAVELRLERARTTKDVDLRVMGSPDNILDRLRAAAGRDLGDFMVFTVRADHRHPDIQNDGMSYDGLRFRAECSLAGKIYGRPFGVDVAFGDPILGEPQSIEAENTLGFAGASPSTFRVYPVETHIAEKLHAYTMPRKRPNSRVKDLPDLALIATAGSIAAGRLRAAIEQTFSFRGTHDVPGRLPEPPEAWAAPYATIAKEDHLPWATLGEAFDASRSFLDPMLAGPGDEVWDPNAWAWTATSPAPGSNPKHG</sequence>
<proteinExistence type="predicted"/>
<keyword evidence="2" id="KW-1185">Reference proteome</keyword>
<dbReference type="Proteomes" id="UP000055590">
    <property type="component" value="Chromosome"/>
</dbReference>
<dbReference type="AlphaFoldDB" id="A0A0K1PJF5"/>
<dbReference type="RefSeq" id="WP_050727268.1">
    <property type="nucleotide sequence ID" value="NZ_CP012332.1"/>
</dbReference>